<keyword evidence="6" id="KW-0325">Glycoprotein</keyword>
<evidence type="ECO:0000256" key="6">
    <source>
        <dbReference type="ARBA" id="ARBA00023180"/>
    </source>
</evidence>
<comment type="similarity">
    <text evidence="7">Belongs to the major facilitator superfamily. Sugar transporter (TC 2.A.1.1) family. Trehalose transporter subfamily.</text>
</comment>
<keyword evidence="3 8" id="KW-0812">Transmembrane</keyword>
<organism evidence="10 11">
    <name type="scientific">Popillia japonica</name>
    <name type="common">Japanese beetle</name>
    <dbReference type="NCBI Taxonomy" id="7064"/>
    <lineage>
        <taxon>Eukaryota</taxon>
        <taxon>Metazoa</taxon>
        <taxon>Ecdysozoa</taxon>
        <taxon>Arthropoda</taxon>
        <taxon>Hexapoda</taxon>
        <taxon>Insecta</taxon>
        <taxon>Pterygota</taxon>
        <taxon>Neoptera</taxon>
        <taxon>Endopterygota</taxon>
        <taxon>Coleoptera</taxon>
        <taxon>Polyphaga</taxon>
        <taxon>Scarabaeiformia</taxon>
        <taxon>Scarabaeidae</taxon>
        <taxon>Rutelinae</taxon>
        <taxon>Popillia</taxon>
    </lineage>
</organism>
<dbReference type="GO" id="GO:0022857">
    <property type="term" value="F:transmembrane transporter activity"/>
    <property type="evidence" value="ECO:0007669"/>
    <property type="project" value="InterPro"/>
</dbReference>
<dbReference type="SUPFAM" id="SSF103473">
    <property type="entry name" value="MFS general substrate transporter"/>
    <property type="match status" value="1"/>
</dbReference>
<dbReference type="Pfam" id="PF00083">
    <property type="entry name" value="Sugar_tr"/>
    <property type="match status" value="1"/>
</dbReference>
<dbReference type="GO" id="GO:0005886">
    <property type="term" value="C:plasma membrane"/>
    <property type="evidence" value="ECO:0007669"/>
    <property type="project" value="UniProtKB-SubCell"/>
</dbReference>
<evidence type="ECO:0000256" key="3">
    <source>
        <dbReference type="ARBA" id="ARBA00022692"/>
    </source>
</evidence>
<evidence type="ECO:0000256" key="2">
    <source>
        <dbReference type="ARBA" id="ARBA00022475"/>
    </source>
</evidence>
<dbReference type="PANTHER" id="PTHR48021:SF46">
    <property type="entry name" value="MAJOR FACILITATOR SUPERFAMILY (MFS) PROFILE DOMAIN-CONTAINING PROTEIN"/>
    <property type="match status" value="1"/>
</dbReference>
<keyword evidence="10" id="KW-0813">Transport</keyword>
<dbReference type="InterPro" id="IPR050549">
    <property type="entry name" value="MFS_Trehalose_Transporter"/>
</dbReference>
<feature type="transmembrane region" description="Helical" evidence="8">
    <location>
        <begin position="354"/>
        <end position="379"/>
    </location>
</feature>
<dbReference type="PANTHER" id="PTHR48021">
    <property type="match status" value="1"/>
</dbReference>
<evidence type="ECO:0000313" key="11">
    <source>
        <dbReference type="Proteomes" id="UP001458880"/>
    </source>
</evidence>
<keyword evidence="4 8" id="KW-1133">Transmembrane helix</keyword>
<dbReference type="InterPro" id="IPR005828">
    <property type="entry name" value="MFS_sugar_transport-like"/>
</dbReference>
<feature type="transmembrane region" description="Helical" evidence="8">
    <location>
        <begin position="12"/>
        <end position="32"/>
    </location>
</feature>
<dbReference type="Gene3D" id="1.20.1250.20">
    <property type="entry name" value="MFS general substrate transporter like domains"/>
    <property type="match status" value="1"/>
</dbReference>
<comment type="caution">
    <text evidence="10">The sequence shown here is derived from an EMBL/GenBank/DDBJ whole genome shotgun (WGS) entry which is preliminary data.</text>
</comment>
<feature type="transmembrane region" description="Helical" evidence="8">
    <location>
        <begin position="321"/>
        <end position="342"/>
    </location>
</feature>
<evidence type="ECO:0000256" key="5">
    <source>
        <dbReference type="ARBA" id="ARBA00023136"/>
    </source>
</evidence>
<comment type="subcellular location">
    <subcellularLocation>
        <location evidence="1">Cell membrane</location>
        <topology evidence="1">Multi-pass membrane protein</topology>
    </subcellularLocation>
</comment>
<keyword evidence="11" id="KW-1185">Reference proteome</keyword>
<feature type="transmembrane region" description="Helical" evidence="8">
    <location>
        <begin position="144"/>
        <end position="162"/>
    </location>
</feature>
<dbReference type="InterPro" id="IPR020846">
    <property type="entry name" value="MFS_dom"/>
</dbReference>
<dbReference type="FunFam" id="1.20.1250.20:FF:000055">
    <property type="entry name" value="Facilitated trehalose transporter Tret1-2 homolog"/>
    <property type="match status" value="1"/>
</dbReference>
<accession>A0AAW1L4D4</accession>
<reference evidence="10 11" key="1">
    <citation type="journal article" date="2024" name="BMC Genomics">
        <title>De novo assembly and annotation of Popillia japonica's genome with initial clues to its potential as an invasive pest.</title>
        <authorList>
            <person name="Cucini C."/>
            <person name="Boschi S."/>
            <person name="Funari R."/>
            <person name="Cardaioli E."/>
            <person name="Iannotti N."/>
            <person name="Marturano G."/>
            <person name="Paoli F."/>
            <person name="Bruttini M."/>
            <person name="Carapelli A."/>
            <person name="Frati F."/>
            <person name="Nardi F."/>
        </authorList>
    </citation>
    <scope>NUCLEOTIDE SEQUENCE [LARGE SCALE GENOMIC DNA]</scope>
    <source>
        <strain evidence="10">DMR45628</strain>
    </source>
</reference>
<feature type="transmembrane region" description="Helical" evidence="8">
    <location>
        <begin position="111"/>
        <end position="132"/>
    </location>
</feature>
<dbReference type="InterPro" id="IPR005829">
    <property type="entry name" value="Sugar_transporter_CS"/>
</dbReference>
<name>A0AAW1L4D4_POPJA</name>
<dbReference type="InterPro" id="IPR036259">
    <property type="entry name" value="MFS_trans_sf"/>
</dbReference>
<proteinExistence type="inferred from homology"/>
<keyword evidence="10" id="KW-0762">Sugar transport</keyword>
<evidence type="ECO:0000256" key="8">
    <source>
        <dbReference type="SAM" id="Phobius"/>
    </source>
</evidence>
<evidence type="ECO:0000256" key="4">
    <source>
        <dbReference type="ARBA" id="ARBA00022989"/>
    </source>
</evidence>
<dbReference type="EMBL" id="JASPKY010000178">
    <property type="protein sequence ID" value="KAK9727490.1"/>
    <property type="molecule type" value="Genomic_DNA"/>
</dbReference>
<feature type="transmembrane region" description="Helical" evidence="8">
    <location>
        <begin position="391"/>
        <end position="412"/>
    </location>
</feature>
<keyword evidence="5 8" id="KW-0472">Membrane</keyword>
<evidence type="ECO:0000256" key="1">
    <source>
        <dbReference type="ARBA" id="ARBA00004651"/>
    </source>
</evidence>
<protein>
    <submittedName>
        <fullName evidence="10">Sugar transporter</fullName>
    </submittedName>
</protein>
<dbReference type="PROSITE" id="PS50850">
    <property type="entry name" value="MFS"/>
    <property type="match status" value="1"/>
</dbReference>
<feature type="transmembrane region" description="Helical" evidence="8">
    <location>
        <begin position="87"/>
        <end position="105"/>
    </location>
</feature>
<feature type="transmembrane region" description="Helical" evidence="8">
    <location>
        <begin position="58"/>
        <end position="78"/>
    </location>
</feature>
<evidence type="ECO:0000313" key="10">
    <source>
        <dbReference type="EMBL" id="KAK9727490.1"/>
    </source>
</evidence>
<feature type="transmembrane region" description="Helical" evidence="8">
    <location>
        <begin position="168"/>
        <end position="188"/>
    </location>
</feature>
<sequence>MIKRIKDSRYMQYVAAVAATMSMSAAAVYVSWPSPSLPKLQGDDSPIGSPITEEEGSWLVSIYNLSVIPAAFLSGWLVESYGRKKTLLIGGLFLFVPWFMAVFANHIAWLYVFRIMAGIGGAMITITCAIYNGEIAENDIRGRLGSTFILLKQIGTLLVLTIGPYVSYTWLCIIGMIVACVFLGTFAFMPESPYYLMKVRDRKNAEKNLRILSSNSVDNKFIEDRLTEIDYTVKHDMENKGTLWEFFTNPQYLKVIMIMTGIKTLQQLNGTAAIEAYLQTIIELTTSSISSEVSSIIFGLIQLPAVLTASYLVDKLGRKPLLIFASLGCAVALVGEGMYFYLQDETDVDISSLAWLPTSALCLFLIMNPLGIQSLVYVLLGELFPTNIKGIAVSVFTLYGGVLAFLVSKFFTPLSNASGRHTPFWIFAGICVVGAIFVLFCLPETKGKTFAEIQESLKSKKDKEKNLKDVC</sequence>
<feature type="transmembrane region" description="Helical" evidence="8">
    <location>
        <begin position="424"/>
        <end position="442"/>
    </location>
</feature>
<evidence type="ECO:0000256" key="7">
    <source>
        <dbReference type="ARBA" id="ARBA00024348"/>
    </source>
</evidence>
<evidence type="ECO:0000259" key="9">
    <source>
        <dbReference type="PROSITE" id="PS50850"/>
    </source>
</evidence>
<dbReference type="Proteomes" id="UP001458880">
    <property type="component" value="Unassembled WGS sequence"/>
</dbReference>
<feature type="domain" description="Major facilitator superfamily (MFS) profile" evidence="9">
    <location>
        <begin position="11"/>
        <end position="446"/>
    </location>
</feature>
<dbReference type="AlphaFoldDB" id="A0AAW1L4D4"/>
<gene>
    <name evidence="10" type="ORF">QE152_g19117</name>
</gene>
<dbReference type="PROSITE" id="PS00216">
    <property type="entry name" value="SUGAR_TRANSPORT_1"/>
    <property type="match status" value="2"/>
</dbReference>
<keyword evidence="2" id="KW-1003">Cell membrane</keyword>